<dbReference type="PROSITE" id="PS00149">
    <property type="entry name" value="SULFATASE_2"/>
    <property type="match status" value="1"/>
</dbReference>
<evidence type="ECO:0000256" key="3">
    <source>
        <dbReference type="ARBA" id="ARBA00022723"/>
    </source>
</evidence>
<dbReference type="InterPro" id="IPR047115">
    <property type="entry name" value="ARSB"/>
</dbReference>
<dbReference type="Gene3D" id="3.30.1120.10">
    <property type="match status" value="1"/>
</dbReference>
<keyword evidence="4" id="KW-0378">Hydrolase</keyword>
<dbReference type="PANTHER" id="PTHR10342:SF273">
    <property type="entry name" value="RE14504P"/>
    <property type="match status" value="1"/>
</dbReference>
<comment type="similarity">
    <text evidence="2">Belongs to the sulfatase family.</text>
</comment>
<organism evidence="8 9">
    <name type="scientific">Mya arenaria</name>
    <name type="common">Soft-shell clam</name>
    <dbReference type="NCBI Taxonomy" id="6604"/>
    <lineage>
        <taxon>Eukaryota</taxon>
        <taxon>Metazoa</taxon>
        <taxon>Spiralia</taxon>
        <taxon>Lophotrochozoa</taxon>
        <taxon>Mollusca</taxon>
        <taxon>Bivalvia</taxon>
        <taxon>Autobranchia</taxon>
        <taxon>Heteroconchia</taxon>
        <taxon>Euheterodonta</taxon>
        <taxon>Imparidentia</taxon>
        <taxon>Neoheterodontei</taxon>
        <taxon>Myida</taxon>
        <taxon>Myoidea</taxon>
        <taxon>Myidae</taxon>
        <taxon>Mya</taxon>
    </lineage>
</organism>
<dbReference type="EMBL" id="CP111016">
    <property type="protein sequence ID" value="WAR05135.1"/>
    <property type="molecule type" value="Genomic_DNA"/>
</dbReference>
<feature type="domain" description="Sulfatase N-terminal" evidence="7">
    <location>
        <begin position="40"/>
        <end position="363"/>
    </location>
</feature>
<comment type="cofactor">
    <cofactor evidence="1">
        <name>Ca(2+)</name>
        <dbReference type="ChEBI" id="CHEBI:29108"/>
    </cofactor>
</comment>
<dbReference type="Gene3D" id="3.40.720.10">
    <property type="entry name" value="Alkaline Phosphatase, subunit A"/>
    <property type="match status" value="1"/>
</dbReference>
<sequence>MNMIFKFIQILQNAQIAVMMNPCVWLLLICCGFARSAERPNIIVIVADDLGWNDVSFHGSNQIPTPNIDKLAYEGIILNNYYVSPICTPTRGALMSGRHPIHTGLQHSVIFASQRYGLPLEEKIMPQWFQELGYRTHMVGKWHLGMFAEEYLPTFRGFESHYGYYQGCEDYYDHTYEADLAYWGLDWRRNLDLLRNETNLYSTDLFTAEAVNIIRNHNTSEPLYLYLPHQAVHSGNTGGDPLQAPQHYVDRFPHINNYHRRLFAGMVAALDDSVGAVVKTLKDQGMYDNTVIMFTTDNGGPANGFDANAANNFPLRGMKVTQWEGGVRGTGFISSPLLNQSGYVSNHMLHVCDWLPTLYTAAGGDASVMKNLDGQSEWDSLTNNKAGKRQEILHNIDPSGKGQMGLRVGDYKIVVGDIGMALSDWYPPWAKPSDSEMLHANNSAAFKMFGGKNGITENESPIEKRLQQNLKHFEHAVAENMGMGGDFDFEILESNIDSNIESELKFETYRMDFKGLQSKIFKKPLKNTMKSYYHKNHPVKVECGRKPFNASTNCDPRVSPCLFNIANDPCEYNNIAVDNKDMVIQLLLQLQQYEDTMVPPLNTPVDPAGNPKYHDGAWVPWVKL</sequence>
<dbReference type="SUPFAM" id="SSF53649">
    <property type="entry name" value="Alkaline phosphatase-like"/>
    <property type="match status" value="1"/>
</dbReference>
<evidence type="ECO:0000256" key="1">
    <source>
        <dbReference type="ARBA" id="ARBA00001913"/>
    </source>
</evidence>
<keyword evidence="9" id="KW-1185">Reference proteome</keyword>
<keyword evidence="3" id="KW-0479">Metal-binding</keyword>
<accession>A0ABY7E530</accession>
<dbReference type="CDD" id="cd16029">
    <property type="entry name" value="4-S"/>
    <property type="match status" value="1"/>
</dbReference>
<keyword evidence="5" id="KW-0106">Calcium</keyword>
<dbReference type="InterPro" id="IPR000917">
    <property type="entry name" value="Sulfatase_N"/>
</dbReference>
<reference evidence="8" key="1">
    <citation type="submission" date="2022-11" db="EMBL/GenBank/DDBJ databases">
        <title>Centuries of genome instability and evolution in soft-shell clam transmissible cancer (bioRxiv).</title>
        <authorList>
            <person name="Hart S.F.M."/>
            <person name="Yonemitsu M.A."/>
            <person name="Giersch R.M."/>
            <person name="Beal B.F."/>
            <person name="Arriagada G."/>
            <person name="Davis B.W."/>
            <person name="Ostrander E.A."/>
            <person name="Goff S.P."/>
            <person name="Metzger M.J."/>
        </authorList>
    </citation>
    <scope>NUCLEOTIDE SEQUENCE</scope>
    <source>
        <strain evidence="8">MELC-2E11</strain>
        <tissue evidence="8">Siphon/mantle</tissue>
    </source>
</reference>
<protein>
    <submittedName>
        <fullName evidence="8">ARSB-like protein</fullName>
    </submittedName>
</protein>
<dbReference type="Pfam" id="PF00884">
    <property type="entry name" value="Sulfatase"/>
    <property type="match status" value="1"/>
</dbReference>
<dbReference type="InterPro" id="IPR024607">
    <property type="entry name" value="Sulfatase_CS"/>
</dbReference>
<proteinExistence type="inferred from homology"/>
<name>A0ABY7E530_MYAAR</name>
<dbReference type="InterPro" id="IPR017850">
    <property type="entry name" value="Alkaline_phosphatase_core_sf"/>
</dbReference>
<dbReference type="PANTHER" id="PTHR10342">
    <property type="entry name" value="ARYLSULFATASE"/>
    <property type="match status" value="1"/>
</dbReference>
<evidence type="ECO:0000256" key="5">
    <source>
        <dbReference type="ARBA" id="ARBA00022837"/>
    </source>
</evidence>
<evidence type="ECO:0000313" key="9">
    <source>
        <dbReference type="Proteomes" id="UP001164746"/>
    </source>
</evidence>
<gene>
    <name evidence="8" type="ORF">MAR_020504</name>
</gene>
<dbReference type="Proteomes" id="UP001164746">
    <property type="component" value="Chromosome 5"/>
</dbReference>
<evidence type="ECO:0000313" key="8">
    <source>
        <dbReference type="EMBL" id="WAR05135.1"/>
    </source>
</evidence>
<evidence type="ECO:0000256" key="2">
    <source>
        <dbReference type="ARBA" id="ARBA00008779"/>
    </source>
</evidence>
<evidence type="ECO:0000256" key="6">
    <source>
        <dbReference type="ARBA" id="ARBA00023180"/>
    </source>
</evidence>
<evidence type="ECO:0000256" key="4">
    <source>
        <dbReference type="ARBA" id="ARBA00022801"/>
    </source>
</evidence>
<keyword evidence="6" id="KW-0325">Glycoprotein</keyword>
<evidence type="ECO:0000259" key="7">
    <source>
        <dbReference type="Pfam" id="PF00884"/>
    </source>
</evidence>